<dbReference type="RefSeq" id="WP_203582595.1">
    <property type="nucleotide sequence ID" value="NZ_CP064071.1"/>
</dbReference>
<evidence type="ECO:0000313" key="1">
    <source>
        <dbReference type="EMBL" id="QIS31126.1"/>
    </source>
</evidence>
<geneLocation type="plasmid" evidence="1">
    <name>pSSII-1</name>
</geneLocation>
<keyword evidence="1" id="KW-0614">Plasmid</keyword>
<sequence>MSYVINGIRNFKVVNLMDYSDEWGVTFNNDEDWISTDWNLDAVTLVRETIKKYAPNVDFFDVLPSFGEFDLGQSMDELTAMWFKKSIPNPAKCLEIFNKNSILSKAKAEEQKAYSKLLWLYENWSKGFSIFFSY</sequence>
<dbReference type="EMBL" id="MT075580">
    <property type="protein sequence ID" value="QIS31126.1"/>
    <property type="molecule type" value="Genomic_DNA"/>
</dbReference>
<name>A0A6H0A1K6_LYSSH</name>
<reference evidence="1" key="1">
    <citation type="submission" date="2020-02" db="EMBL/GenBank/DDBJ databases">
        <authorList>
            <person name="Hu X."/>
            <person name="Yuan Z."/>
            <person name="Cheng J."/>
            <person name="Geng P."/>
        </authorList>
    </citation>
    <scope>NUCLEOTIDE SEQUENCE</scope>
    <source>
        <strain evidence="1">SSII-1</strain>
        <plasmid evidence="1">pSSII-1</plasmid>
    </source>
</reference>
<dbReference type="AlphaFoldDB" id="A0A6H0A1K6"/>
<proteinExistence type="predicted"/>
<accession>A0A6H0A1K6</accession>
<organism evidence="1">
    <name type="scientific">Lysinibacillus sphaericus</name>
    <name type="common">Bacillus sphaericus</name>
    <dbReference type="NCBI Taxonomy" id="1421"/>
    <lineage>
        <taxon>Bacteria</taxon>
        <taxon>Bacillati</taxon>
        <taxon>Bacillota</taxon>
        <taxon>Bacilli</taxon>
        <taxon>Bacillales</taxon>
        <taxon>Bacillaceae</taxon>
        <taxon>Lysinibacillus</taxon>
    </lineage>
</organism>
<protein>
    <submittedName>
        <fullName evidence="1">Uncharacterized protein</fullName>
    </submittedName>
</protein>